<evidence type="ECO:0000259" key="4">
    <source>
        <dbReference type="Pfam" id="PF04548"/>
    </source>
</evidence>
<sequence>MLIQRFLLSKTVVCLSQYYVMKMAKLLLTTWCMYVLCVSVSDLRIVLVGKNVSENNRVGNLILNKNVFGKITPQPDVETFTEKVERRNITVFNTTQLLNPALKLQTITHYVSKLSPPEPHVIILVLQLSDFSQKNRDMLPSVLNCFGEQAMKCTMILTTDDETRSTEHKFENEYIKEISTECGGGCLQLAQYTQHSQILQKVDEIISHGVAEETQHVSSLHEEDHMSDLRIVLLGKNVSENSRVRNSILGVDVHESDASIKQHNVLKISETVKGRQITVIDTLHLLNPDLSDHQITQTVRDCVNQSDPGPHVFIIILQYKDFTEEDLRRVKYMLDRFSEEAVKRTIVLSTDEETDSSYTSVIKKHTAVHQLINNCGGGHLQLKE</sequence>
<accession>A0A8C2PXG7</accession>
<dbReference type="AlphaFoldDB" id="A0A8C2PXG7"/>
<dbReference type="Gene3D" id="3.40.50.300">
    <property type="entry name" value="P-loop containing nucleotide triphosphate hydrolases"/>
    <property type="match status" value="2"/>
</dbReference>
<evidence type="ECO:0000256" key="3">
    <source>
        <dbReference type="ARBA" id="ARBA00023134"/>
    </source>
</evidence>
<dbReference type="SUPFAM" id="SSF52540">
    <property type="entry name" value="P-loop containing nucleoside triphosphate hydrolases"/>
    <property type="match status" value="1"/>
</dbReference>
<organism evidence="5 6">
    <name type="scientific">Cyprinus carpio</name>
    <name type="common">Common carp</name>
    <dbReference type="NCBI Taxonomy" id="7962"/>
    <lineage>
        <taxon>Eukaryota</taxon>
        <taxon>Metazoa</taxon>
        <taxon>Chordata</taxon>
        <taxon>Craniata</taxon>
        <taxon>Vertebrata</taxon>
        <taxon>Euteleostomi</taxon>
        <taxon>Actinopterygii</taxon>
        <taxon>Neopterygii</taxon>
        <taxon>Teleostei</taxon>
        <taxon>Ostariophysi</taxon>
        <taxon>Cypriniformes</taxon>
        <taxon>Cyprinidae</taxon>
        <taxon>Cyprininae</taxon>
        <taxon>Cyprinus</taxon>
    </lineage>
</organism>
<feature type="domain" description="AIG1-type G" evidence="4">
    <location>
        <begin position="43"/>
        <end position="207"/>
    </location>
</feature>
<dbReference type="Proteomes" id="UP000694701">
    <property type="component" value="Unplaced"/>
</dbReference>
<dbReference type="InterPro" id="IPR006703">
    <property type="entry name" value="G_AIG1"/>
</dbReference>
<dbReference type="Pfam" id="PF04548">
    <property type="entry name" value="AIG1"/>
    <property type="match status" value="2"/>
</dbReference>
<comment type="similarity">
    <text evidence="1">Belongs to the TRAFAC class TrmE-Era-EngA-EngB-Septin-like GTPase superfamily. AIG1/Toc34/Toc159-like paraseptin GTPase family. IAN subfamily.</text>
</comment>
<dbReference type="PANTHER" id="PTHR10903">
    <property type="entry name" value="GTPASE, IMAP FAMILY MEMBER-RELATED"/>
    <property type="match status" value="1"/>
</dbReference>
<dbReference type="GO" id="GO:0005525">
    <property type="term" value="F:GTP binding"/>
    <property type="evidence" value="ECO:0007669"/>
    <property type="project" value="UniProtKB-KW"/>
</dbReference>
<proteinExistence type="inferred from homology"/>
<keyword evidence="3" id="KW-0342">GTP-binding</keyword>
<protein>
    <recommendedName>
        <fullName evidence="4">AIG1-type G domain-containing protein</fullName>
    </recommendedName>
</protein>
<dbReference type="PANTHER" id="PTHR10903:SF170">
    <property type="entry name" value="GTPASE IMAP FAMILY MEMBER 7"/>
    <property type="match status" value="1"/>
</dbReference>
<reference evidence="5" key="1">
    <citation type="submission" date="2025-08" db="UniProtKB">
        <authorList>
            <consortium name="Ensembl"/>
        </authorList>
    </citation>
    <scope>IDENTIFICATION</scope>
</reference>
<dbReference type="InterPro" id="IPR045058">
    <property type="entry name" value="GIMA/IAN/Toc"/>
</dbReference>
<evidence type="ECO:0000256" key="1">
    <source>
        <dbReference type="ARBA" id="ARBA00008535"/>
    </source>
</evidence>
<evidence type="ECO:0000313" key="5">
    <source>
        <dbReference type="Ensembl" id="ENSCCRP00020090804.1"/>
    </source>
</evidence>
<evidence type="ECO:0000256" key="2">
    <source>
        <dbReference type="ARBA" id="ARBA00022741"/>
    </source>
</evidence>
<dbReference type="InterPro" id="IPR027417">
    <property type="entry name" value="P-loop_NTPase"/>
</dbReference>
<feature type="domain" description="AIG1-type G" evidence="4">
    <location>
        <begin position="229"/>
        <end position="377"/>
    </location>
</feature>
<keyword evidence="2" id="KW-0547">Nucleotide-binding</keyword>
<dbReference type="Ensembl" id="ENSCCRT00020099237.1">
    <property type="protein sequence ID" value="ENSCCRP00020090804.1"/>
    <property type="gene ID" value="ENSCCRG00020041603.1"/>
</dbReference>
<evidence type="ECO:0000313" key="6">
    <source>
        <dbReference type="Proteomes" id="UP000694701"/>
    </source>
</evidence>
<name>A0A8C2PXG7_CYPCA</name>